<evidence type="ECO:0000259" key="8">
    <source>
        <dbReference type="Pfam" id="PF21036"/>
    </source>
</evidence>
<dbReference type="InterPro" id="IPR030953">
    <property type="entry name" value="Glycosyl_450act"/>
</dbReference>
<dbReference type="InterPro" id="IPR010610">
    <property type="entry name" value="EryCIII-like_C"/>
</dbReference>
<feature type="domain" description="Erythromycin biosynthesis protein CIII-like C-terminal" evidence="7">
    <location>
        <begin position="269"/>
        <end position="411"/>
    </location>
</feature>
<reference evidence="10" key="1">
    <citation type="submission" date="2015-09" db="EMBL/GenBank/DDBJ databases">
        <authorList>
            <person name="Graham D.E."/>
            <person name="Mahan K.M."/>
            <person name="Klingeman D.M."/>
            <person name="Fida T."/>
            <person name="Giannone R.J."/>
            <person name="Hettich R.L."/>
            <person name="Parry R.J."/>
            <person name="Spain J.C."/>
        </authorList>
    </citation>
    <scope>NUCLEOTIDE SEQUENCE [LARGE SCALE GENOMIC DNA]</scope>
    <source>
        <strain evidence="10">JCM 4701</strain>
    </source>
</reference>
<dbReference type="EMBL" id="LJSN01000003">
    <property type="protein sequence ID" value="PNE39214.1"/>
    <property type="molecule type" value="Genomic_DNA"/>
</dbReference>
<dbReference type="Pfam" id="PF06722">
    <property type="entry name" value="EryCIII-like_C"/>
    <property type="match status" value="1"/>
</dbReference>
<comment type="pathway">
    <text evidence="1">Antibiotic biosynthesis.</text>
</comment>
<evidence type="ECO:0000259" key="7">
    <source>
        <dbReference type="Pfam" id="PF06722"/>
    </source>
</evidence>
<dbReference type="GO" id="GO:0017000">
    <property type="term" value="P:antibiotic biosynthetic process"/>
    <property type="evidence" value="ECO:0007669"/>
    <property type="project" value="UniProtKB-KW"/>
</dbReference>
<dbReference type="RefSeq" id="WP_102926166.1">
    <property type="nucleotide sequence ID" value="NZ_LJSN01000003.1"/>
</dbReference>
<protein>
    <submittedName>
        <fullName evidence="9">Glycosyl transferase family 28</fullName>
    </submittedName>
</protein>
<dbReference type="PANTHER" id="PTHR48050">
    <property type="entry name" value="STEROL 3-BETA-GLUCOSYLTRANSFERASE"/>
    <property type="match status" value="1"/>
</dbReference>
<evidence type="ECO:0000313" key="9">
    <source>
        <dbReference type="EMBL" id="PNE39214.1"/>
    </source>
</evidence>
<evidence type="ECO:0000256" key="5">
    <source>
        <dbReference type="ARBA" id="ARBA00022729"/>
    </source>
</evidence>
<accession>A0A2N8PDX4</accession>
<organism evidence="9 10">
    <name type="scientific">Streptomyces noursei</name>
    <name type="common">Streptomyces albulus</name>
    <dbReference type="NCBI Taxonomy" id="1971"/>
    <lineage>
        <taxon>Bacteria</taxon>
        <taxon>Bacillati</taxon>
        <taxon>Actinomycetota</taxon>
        <taxon>Actinomycetes</taxon>
        <taxon>Kitasatosporales</taxon>
        <taxon>Streptomycetaceae</taxon>
        <taxon>Streptomyces</taxon>
    </lineage>
</organism>
<dbReference type="GO" id="GO:0008194">
    <property type="term" value="F:UDP-glycosyltransferase activity"/>
    <property type="evidence" value="ECO:0007669"/>
    <property type="project" value="InterPro"/>
</dbReference>
<evidence type="ECO:0000256" key="2">
    <source>
        <dbReference type="ARBA" id="ARBA00006962"/>
    </source>
</evidence>
<evidence type="ECO:0000256" key="3">
    <source>
        <dbReference type="ARBA" id="ARBA00022676"/>
    </source>
</evidence>
<evidence type="ECO:0000256" key="4">
    <source>
        <dbReference type="ARBA" id="ARBA00022679"/>
    </source>
</evidence>
<dbReference type="Gene3D" id="3.40.50.2000">
    <property type="entry name" value="Glycogen Phosphorylase B"/>
    <property type="match status" value="2"/>
</dbReference>
<evidence type="ECO:0000313" key="10">
    <source>
        <dbReference type="Proteomes" id="UP000236047"/>
    </source>
</evidence>
<comment type="similarity">
    <text evidence="2">Belongs to the glycosyltransferase 28 family.</text>
</comment>
<dbReference type="PANTHER" id="PTHR48050:SF13">
    <property type="entry name" value="STEROL 3-BETA-GLUCOSYLTRANSFERASE UGT80A2"/>
    <property type="match status" value="1"/>
</dbReference>
<feature type="domain" description="Erythromycin biosynthesis protein CIII-like N-terminal" evidence="8">
    <location>
        <begin position="22"/>
        <end position="252"/>
    </location>
</feature>
<dbReference type="Pfam" id="PF21036">
    <property type="entry name" value="EryCIII-like_N"/>
    <property type="match status" value="1"/>
</dbReference>
<comment type="caution">
    <text evidence="9">The sequence shown here is derived from an EMBL/GenBank/DDBJ whole genome shotgun (WGS) entry which is preliminary data.</text>
</comment>
<dbReference type="FunFam" id="3.40.50.2000:FF:000261">
    <property type="entry name" value="Putative glycosyl transferase"/>
    <property type="match status" value="1"/>
</dbReference>
<dbReference type="CDD" id="cd03784">
    <property type="entry name" value="GT1_Gtf-like"/>
    <property type="match status" value="1"/>
</dbReference>
<dbReference type="GO" id="GO:0016758">
    <property type="term" value="F:hexosyltransferase activity"/>
    <property type="evidence" value="ECO:0007669"/>
    <property type="project" value="UniProtKB-ARBA"/>
</dbReference>
<evidence type="ECO:0000256" key="1">
    <source>
        <dbReference type="ARBA" id="ARBA00004792"/>
    </source>
</evidence>
<dbReference type="Proteomes" id="UP000236047">
    <property type="component" value="Unassembled WGS sequence"/>
</dbReference>
<sequence length="424" mass="47263">MRVLFTSFAHNTHFYTLAPLAWAFRAAGHEVTVASQPTLTDTITQAGLPAVPVGVDHAVQEFEQRQSNRNSEHPEINFAETRPEIVTWDYALGLQSMMTPLMYAKVNDTMVDDLVEFARQWQPDLVIWEPFTYAGAVAARVTGAAHARLLWGPDVQLRARKLFLQRQAEQPVEHRDDPLAEWLTWTLDRYGCTFDEEIVTGQWTVDSTPESTRLPLDQHVVPMRYVPYNGTSVIPDWLREPPKRPRVCLTLGVSAREVLGGDAVSISDLIEATADLDIELVATLDASQRDLLASVPDNTRIVDFVPMHALLPTCSAIIYHGGAGTWSTAMLAGVPHIMLAEQYDTVLKAERIEELGAGLFIRPNTLTAQGLRDMVVRVLEEPSFRAAAERLRQEVLAEPTPGELVPVLERLTAEHRTRPEVPVG</sequence>
<dbReference type="InterPro" id="IPR050426">
    <property type="entry name" value="Glycosyltransferase_28"/>
</dbReference>
<dbReference type="SUPFAM" id="SSF53756">
    <property type="entry name" value="UDP-Glycosyltransferase/glycogen phosphorylase"/>
    <property type="match status" value="1"/>
</dbReference>
<proteinExistence type="inferred from homology"/>
<dbReference type="FunFam" id="3.40.50.2000:FF:000072">
    <property type="entry name" value="Glycosyl transferase"/>
    <property type="match status" value="1"/>
</dbReference>
<gene>
    <name evidence="9" type="ORF">AOB60_35510</name>
</gene>
<keyword evidence="5" id="KW-0732">Signal</keyword>
<keyword evidence="6" id="KW-0045">Antibiotic biosynthesis</keyword>
<name>A0A2N8PDX4_STRNR</name>
<dbReference type="AlphaFoldDB" id="A0A2N8PDX4"/>
<dbReference type="InterPro" id="IPR002213">
    <property type="entry name" value="UDP_glucos_trans"/>
</dbReference>
<dbReference type="NCBIfam" id="TIGR04516">
    <property type="entry name" value="glycosyl_450act"/>
    <property type="match status" value="1"/>
</dbReference>
<keyword evidence="10" id="KW-1185">Reference proteome</keyword>
<evidence type="ECO:0000256" key="6">
    <source>
        <dbReference type="ARBA" id="ARBA00023194"/>
    </source>
</evidence>
<keyword evidence="3" id="KW-0328">Glycosyltransferase</keyword>
<dbReference type="InterPro" id="IPR048284">
    <property type="entry name" value="EryCIII-like_N"/>
</dbReference>
<keyword evidence="4 9" id="KW-0808">Transferase</keyword>